<feature type="domain" description="DUF4143" evidence="1">
    <location>
        <begin position="4"/>
        <end position="77"/>
    </location>
</feature>
<organism evidence="2 3">
    <name type="scientific">Pseudoprevotella muciniphila</name>
    <dbReference type="NCBI Taxonomy" id="2133944"/>
    <lineage>
        <taxon>Bacteria</taxon>
        <taxon>Pseudomonadati</taxon>
        <taxon>Bacteroidota</taxon>
        <taxon>Bacteroidia</taxon>
        <taxon>Bacteroidales</taxon>
        <taxon>Prevotellaceae</taxon>
        <taxon>Pseudoprevotella</taxon>
    </lineage>
</organism>
<gene>
    <name evidence="2" type="ORF">C7Y71_004225</name>
</gene>
<dbReference type="RefSeq" id="WP_111898464.1">
    <property type="nucleotide sequence ID" value="NZ_CP033459.1"/>
</dbReference>
<proteinExistence type="predicted"/>
<accession>A0A5P8E5T2</accession>
<dbReference type="Proteomes" id="UP000249375">
    <property type="component" value="Chromosome"/>
</dbReference>
<reference evidence="2 3" key="1">
    <citation type="submission" date="2018-11" db="EMBL/GenBank/DDBJ databases">
        <authorList>
            <person name="Na S.W."/>
            <person name="Baik M."/>
        </authorList>
    </citation>
    <scope>NUCLEOTIDE SEQUENCE [LARGE SCALE GENOMIC DNA]</scope>
    <source>
        <strain evidence="2 3">E39</strain>
    </source>
</reference>
<name>A0A5P8E5T2_9BACT</name>
<sequence length="93" mass="10697">MLTAYKGRSFDTDKTDTKSWGRWVESAVRAHLPSMAEVLDYKVFHWRNHAKSDNKKEEVDFIISNDGEIIAIEVKSGRRGMNSGLKSFTGHFY</sequence>
<keyword evidence="3" id="KW-1185">Reference proteome</keyword>
<dbReference type="SUPFAM" id="SSF52980">
    <property type="entry name" value="Restriction endonuclease-like"/>
    <property type="match status" value="1"/>
</dbReference>
<dbReference type="InterPro" id="IPR011335">
    <property type="entry name" value="Restrct_endonuc-II-like"/>
</dbReference>
<dbReference type="InterPro" id="IPR025420">
    <property type="entry name" value="DUF4143"/>
</dbReference>
<evidence type="ECO:0000313" key="3">
    <source>
        <dbReference type="Proteomes" id="UP000249375"/>
    </source>
</evidence>
<dbReference type="EMBL" id="CP033459">
    <property type="protein sequence ID" value="QFQ12284.1"/>
    <property type="molecule type" value="Genomic_DNA"/>
</dbReference>
<evidence type="ECO:0000259" key="1">
    <source>
        <dbReference type="Pfam" id="PF13635"/>
    </source>
</evidence>
<dbReference type="AlphaFoldDB" id="A0A5P8E5T2"/>
<dbReference type="KEGG" id="alq:C7Y71_004225"/>
<dbReference type="OrthoDB" id="9778168at2"/>
<protein>
    <submittedName>
        <fullName evidence="2">DUF4143 domain-containing protein</fullName>
    </submittedName>
</protein>
<evidence type="ECO:0000313" key="2">
    <source>
        <dbReference type="EMBL" id="QFQ12284.1"/>
    </source>
</evidence>
<dbReference type="Pfam" id="PF13635">
    <property type="entry name" value="DUF4143"/>
    <property type="match status" value="1"/>
</dbReference>